<dbReference type="PROSITE" id="PS51296">
    <property type="entry name" value="RIESKE"/>
    <property type="match status" value="1"/>
</dbReference>
<evidence type="ECO:0000313" key="9">
    <source>
        <dbReference type="EMBL" id="MBL0422416.1"/>
    </source>
</evidence>
<keyword evidence="10" id="KW-1185">Reference proteome</keyword>
<evidence type="ECO:0000259" key="8">
    <source>
        <dbReference type="PROSITE" id="PS51296"/>
    </source>
</evidence>
<evidence type="ECO:0000256" key="6">
    <source>
        <dbReference type="ARBA" id="ARBA00023014"/>
    </source>
</evidence>
<evidence type="ECO:0000256" key="1">
    <source>
        <dbReference type="ARBA" id="ARBA00008751"/>
    </source>
</evidence>
<dbReference type="PANTHER" id="PTHR43756">
    <property type="entry name" value="CHOLINE MONOOXYGENASE, CHLOROPLASTIC"/>
    <property type="match status" value="1"/>
</dbReference>
<dbReference type="PRINTS" id="PR00090">
    <property type="entry name" value="RNGDIOXGNASE"/>
</dbReference>
<comment type="similarity">
    <text evidence="1">Belongs to the bacterial ring-hydroxylating dioxygenase alpha subunit family.</text>
</comment>
<dbReference type="EMBL" id="JAEQNA010000008">
    <property type="protein sequence ID" value="MBL0422416.1"/>
    <property type="molecule type" value="Genomic_DNA"/>
</dbReference>
<accession>A0A936ZRN1</accession>
<dbReference type="GO" id="GO:0005506">
    <property type="term" value="F:iron ion binding"/>
    <property type="evidence" value="ECO:0007669"/>
    <property type="project" value="InterPro"/>
</dbReference>
<evidence type="ECO:0000256" key="2">
    <source>
        <dbReference type="ARBA" id="ARBA00022714"/>
    </source>
</evidence>
<dbReference type="Pfam" id="PF00355">
    <property type="entry name" value="Rieske"/>
    <property type="match status" value="1"/>
</dbReference>
<keyword evidence="5" id="KW-0408">Iron</keyword>
<evidence type="ECO:0000256" key="7">
    <source>
        <dbReference type="SAM" id="MobiDB-lite"/>
    </source>
</evidence>
<dbReference type="SUPFAM" id="SSF50022">
    <property type="entry name" value="ISP domain"/>
    <property type="match status" value="1"/>
</dbReference>
<keyword evidence="3" id="KW-0479">Metal-binding</keyword>
<keyword evidence="4" id="KW-0560">Oxidoreductase</keyword>
<dbReference type="AlphaFoldDB" id="A0A936ZRN1"/>
<feature type="domain" description="Rieske" evidence="8">
    <location>
        <begin position="21"/>
        <end position="132"/>
    </location>
</feature>
<dbReference type="InterPro" id="IPR001663">
    <property type="entry name" value="Rng_hydr_dOase-A"/>
</dbReference>
<dbReference type="Gene3D" id="3.90.380.10">
    <property type="entry name" value="Naphthalene 1,2-dioxygenase Alpha Subunit, Chain A, domain 1"/>
    <property type="match status" value="1"/>
</dbReference>
<keyword evidence="6" id="KW-0411">Iron-sulfur</keyword>
<sequence length="412" mass="46535">MYFDPEIFRLEMKHIFESTWVYVGHESEVPERGDYITTFVGTQPVIVSRHRDGKVYVLNNRCGHRGAIVANDEKGNTGSSFRCGYHGWTFRTNGELLAAPLKNGYPERYDLRQKEFGLVPVAVASYRGFLFANLSAAPESQVDLPHHLGPMKSCIDALCDRAPEGTITLAGGVQKYVLSANWKTQLENLNDLYHPPYSHESTVQEGGRQFTRRSGDKTGPQILDEDQHTSIWDRIGIWAFDKGHSFCGPLNSEKARGGEVVARYRAALLAKHSEERVNQILEEPFHNAIFYPNLCIQLLSNHIRVLRPIAVDKTEIRVYPVRLDGAPEEMYHEVIRYLNVTHSPASMIQTDDLEMFRRIQVGAHAQGAEWVVFGRGYGQDVPDGGGLKGFGTSEVSMRNQYKAWVDYMCRGV</sequence>
<dbReference type="GO" id="GO:0016491">
    <property type="term" value="F:oxidoreductase activity"/>
    <property type="evidence" value="ECO:0007669"/>
    <property type="project" value="UniProtKB-KW"/>
</dbReference>
<evidence type="ECO:0000313" key="10">
    <source>
        <dbReference type="Proteomes" id="UP000613011"/>
    </source>
</evidence>
<name>A0A936ZRN1_9BURK</name>
<dbReference type="GO" id="GO:0051537">
    <property type="term" value="F:2 iron, 2 sulfur cluster binding"/>
    <property type="evidence" value="ECO:0007669"/>
    <property type="project" value="UniProtKB-KW"/>
</dbReference>
<dbReference type="RefSeq" id="WP_354003758.1">
    <property type="nucleotide sequence ID" value="NZ_JAEQNA010000008.1"/>
</dbReference>
<dbReference type="Pfam" id="PF00848">
    <property type="entry name" value="Ring_hydroxyl_A"/>
    <property type="match status" value="1"/>
</dbReference>
<dbReference type="InterPro" id="IPR015879">
    <property type="entry name" value="Ring_hydroxy_dOase_asu_C_dom"/>
</dbReference>
<feature type="region of interest" description="Disordered" evidence="7">
    <location>
        <begin position="200"/>
        <end position="223"/>
    </location>
</feature>
<dbReference type="InterPro" id="IPR017941">
    <property type="entry name" value="Rieske_2Fe-2S"/>
</dbReference>
<organism evidence="9 10">
    <name type="scientific">Ramlibacter aurantiacus</name>
    <dbReference type="NCBI Taxonomy" id="2801330"/>
    <lineage>
        <taxon>Bacteria</taxon>
        <taxon>Pseudomonadati</taxon>
        <taxon>Pseudomonadota</taxon>
        <taxon>Betaproteobacteria</taxon>
        <taxon>Burkholderiales</taxon>
        <taxon>Comamonadaceae</taxon>
        <taxon>Ramlibacter</taxon>
    </lineage>
</organism>
<dbReference type="Gene3D" id="2.102.10.10">
    <property type="entry name" value="Rieske [2Fe-2S] iron-sulphur domain"/>
    <property type="match status" value="1"/>
</dbReference>
<reference evidence="9" key="1">
    <citation type="submission" date="2021-01" db="EMBL/GenBank/DDBJ databases">
        <title>Ramlibacter sp. strain AW1 16S ribosomal RNA gene Genome sequencing and assembly.</title>
        <authorList>
            <person name="Kang M."/>
        </authorList>
    </citation>
    <scope>NUCLEOTIDE SEQUENCE</scope>
    <source>
        <strain evidence="9">AW1</strain>
    </source>
</reference>
<dbReference type="InterPro" id="IPR036922">
    <property type="entry name" value="Rieske_2Fe-2S_sf"/>
</dbReference>
<proteinExistence type="inferred from homology"/>
<dbReference type="SUPFAM" id="SSF55961">
    <property type="entry name" value="Bet v1-like"/>
    <property type="match status" value="1"/>
</dbReference>
<evidence type="ECO:0000256" key="5">
    <source>
        <dbReference type="ARBA" id="ARBA00023004"/>
    </source>
</evidence>
<dbReference type="PANTHER" id="PTHR43756:SF1">
    <property type="entry name" value="3-PHENYLPROPIONATE_CINNAMIC ACID DIOXYGENASE SUBUNIT ALPHA"/>
    <property type="match status" value="1"/>
</dbReference>
<evidence type="ECO:0000256" key="3">
    <source>
        <dbReference type="ARBA" id="ARBA00022723"/>
    </source>
</evidence>
<keyword evidence="2" id="KW-0001">2Fe-2S</keyword>
<protein>
    <submittedName>
        <fullName evidence="9">Rieske 2Fe-2S domain-containing protein</fullName>
    </submittedName>
</protein>
<gene>
    <name evidence="9" type="ORF">JI739_18865</name>
</gene>
<dbReference type="Proteomes" id="UP000613011">
    <property type="component" value="Unassembled WGS sequence"/>
</dbReference>
<evidence type="ECO:0000256" key="4">
    <source>
        <dbReference type="ARBA" id="ARBA00023002"/>
    </source>
</evidence>
<comment type="caution">
    <text evidence="9">The sequence shown here is derived from an EMBL/GenBank/DDBJ whole genome shotgun (WGS) entry which is preliminary data.</text>
</comment>